<dbReference type="GO" id="GO:0016491">
    <property type="term" value="F:oxidoreductase activity"/>
    <property type="evidence" value="ECO:0007669"/>
    <property type="project" value="UniProtKB-KW"/>
</dbReference>
<dbReference type="FunFam" id="3.30.365.10:FF:000001">
    <property type="entry name" value="Xanthine dehydrogenase oxidase"/>
    <property type="match status" value="1"/>
</dbReference>
<keyword evidence="11" id="KW-0520">NAD</keyword>
<evidence type="ECO:0000259" key="17">
    <source>
        <dbReference type="PROSITE" id="PS51387"/>
    </source>
</evidence>
<dbReference type="InterPro" id="IPR036884">
    <property type="entry name" value="2Fe-2S-bd_dom_sf"/>
</dbReference>
<comment type="cofactor">
    <cofactor evidence="1 14">
        <name>FAD</name>
        <dbReference type="ChEBI" id="CHEBI:57692"/>
    </cofactor>
</comment>
<name>A0A8T0HEF8_CERPU</name>
<dbReference type="PROSITE" id="PS51085">
    <property type="entry name" value="2FE2S_FER_2"/>
    <property type="match status" value="1"/>
</dbReference>
<dbReference type="FunFam" id="3.10.20.30:FF:000012">
    <property type="entry name" value="Xanthine dehydrogenase/oxidase"/>
    <property type="match status" value="1"/>
</dbReference>
<feature type="binding site" evidence="14">
    <location>
        <begin position="319"/>
        <end position="323"/>
    </location>
    <ligand>
        <name>FAD</name>
        <dbReference type="ChEBI" id="CHEBI:57692"/>
    </ligand>
</feature>
<keyword evidence="4" id="KW-0285">Flavoprotein</keyword>
<evidence type="ECO:0000313" key="18">
    <source>
        <dbReference type="EMBL" id="KAG0567422.1"/>
    </source>
</evidence>
<feature type="binding site" evidence="15">
    <location>
        <position position="1044"/>
    </location>
    <ligand>
        <name>Mo-molybdopterin</name>
        <dbReference type="ChEBI" id="CHEBI:71302"/>
    </ligand>
    <ligandPart>
        <name>Mo</name>
        <dbReference type="ChEBI" id="CHEBI:28685"/>
    </ligandPart>
</feature>
<feature type="binding site" evidence="15">
    <location>
        <position position="76"/>
    </location>
    <ligand>
        <name>[2Fe-2S] cluster</name>
        <dbReference type="ChEBI" id="CHEBI:190135"/>
        <label>1</label>
    </ligand>
</feature>
<dbReference type="InterPro" id="IPR000674">
    <property type="entry name" value="Ald_Oxase/Xan_DH_a/b"/>
</dbReference>
<dbReference type="InterPro" id="IPR036856">
    <property type="entry name" value="Ald_Oxase/Xan_DH_a/b_sf"/>
</dbReference>
<dbReference type="Gene3D" id="1.10.150.120">
    <property type="entry name" value="[2Fe-2S]-binding domain"/>
    <property type="match status" value="1"/>
</dbReference>
<feature type="binding site" evidence="14">
    <location>
        <position position="332"/>
    </location>
    <ligand>
        <name>FAD</name>
        <dbReference type="ChEBI" id="CHEBI:57692"/>
    </ligand>
</feature>
<comment type="caution">
    <text evidence="18">The sequence shown here is derived from an EMBL/GenBank/DDBJ whole genome shotgun (WGS) entry which is preliminary data.</text>
</comment>
<feature type="binding site" evidence="14">
    <location>
        <position position="395"/>
    </location>
    <ligand>
        <name>FAD</name>
        <dbReference type="ChEBI" id="CHEBI:57692"/>
    </ligand>
</feature>
<dbReference type="InterPro" id="IPR016166">
    <property type="entry name" value="FAD-bd_PCMH"/>
</dbReference>
<dbReference type="InterPro" id="IPR036010">
    <property type="entry name" value="2Fe-2S_ferredoxin-like_sf"/>
</dbReference>
<dbReference type="PIRSF" id="PIRSF000127">
    <property type="entry name" value="Xanthine_DH"/>
    <property type="match status" value="1"/>
</dbReference>
<feature type="binding site" evidence="15">
    <location>
        <position position="51"/>
    </location>
    <ligand>
        <name>[2Fe-2S] cluster</name>
        <dbReference type="ChEBI" id="CHEBI:190135"/>
        <label>1</label>
    </ligand>
</feature>
<dbReference type="GO" id="GO:0051537">
    <property type="term" value="F:2 iron, 2 sulfur cluster binding"/>
    <property type="evidence" value="ECO:0007669"/>
    <property type="project" value="UniProtKB-KW"/>
</dbReference>
<evidence type="ECO:0000256" key="5">
    <source>
        <dbReference type="ARBA" id="ARBA00022714"/>
    </source>
</evidence>
<evidence type="ECO:0000256" key="10">
    <source>
        <dbReference type="ARBA" id="ARBA00023014"/>
    </source>
</evidence>
<dbReference type="Pfam" id="PF01315">
    <property type="entry name" value="Ald_Xan_dh_C"/>
    <property type="match status" value="1"/>
</dbReference>
<comment type="similarity">
    <text evidence="2">Belongs to the xanthine dehydrogenase family.</text>
</comment>
<feature type="binding site" evidence="15">
    <location>
        <position position="46"/>
    </location>
    <ligand>
        <name>[2Fe-2S] cluster</name>
        <dbReference type="ChEBI" id="CHEBI:190135"/>
        <label>1</label>
    </ligand>
</feature>
<dbReference type="CDD" id="cd00207">
    <property type="entry name" value="fer2"/>
    <property type="match status" value="1"/>
</dbReference>
<dbReference type="Gene3D" id="3.30.365.10">
    <property type="entry name" value="Aldehyde oxidase/xanthine dehydrogenase, molybdopterin binding domain"/>
    <property type="match status" value="4"/>
</dbReference>
<feature type="binding site" evidence="15">
    <location>
        <position position="54"/>
    </location>
    <ligand>
        <name>[2Fe-2S] cluster</name>
        <dbReference type="ChEBI" id="CHEBI:190135"/>
        <label>1</label>
    </ligand>
</feature>
<reference evidence="18" key="1">
    <citation type="submission" date="2020-06" db="EMBL/GenBank/DDBJ databases">
        <title>WGS assembly of Ceratodon purpureus strain R40.</title>
        <authorList>
            <person name="Carey S.B."/>
            <person name="Jenkins J."/>
            <person name="Shu S."/>
            <person name="Lovell J.T."/>
            <person name="Sreedasyam A."/>
            <person name="Maumus F."/>
            <person name="Tiley G.P."/>
            <person name="Fernandez-Pozo N."/>
            <person name="Barry K."/>
            <person name="Chen C."/>
            <person name="Wang M."/>
            <person name="Lipzen A."/>
            <person name="Daum C."/>
            <person name="Saski C.A."/>
            <person name="Payton A.C."/>
            <person name="Mcbreen J.C."/>
            <person name="Conrad R.E."/>
            <person name="Kollar L.M."/>
            <person name="Olsson S."/>
            <person name="Huttunen S."/>
            <person name="Landis J.B."/>
            <person name="Wickett N.J."/>
            <person name="Johnson M.G."/>
            <person name="Rensing S.A."/>
            <person name="Grimwood J."/>
            <person name="Schmutz J."/>
            <person name="Mcdaniel S.F."/>
        </authorList>
    </citation>
    <scope>NUCLEOTIDE SEQUENCE</scope>
    <source>
        <strain evidence="18">R40</strain>
    </source>
</reference>
<keyword evidence="5 15" id="KW-0001">2Fe-2S</keyword>
<evidence type="ECO:0000256" key="8">
    <source>
        <dbReference type="ARBA" id="ARBA00023002"/>
    </source>
</evidence>
<evidence type="ECO:0000256" key="14">
    <source>
        <dbReference type="PIRSR" id="PIRSR000127-2"/>
    </source>
</evidence>
<dbReference type="GO" id="GO:0005506">
    <property type="term" value="F:iron ion binding"/>
    <property type="evidence" value="ECO:0007669"/>
    <property type="project" value="InterPro"/>
</dbReference>
<dbReference type="InterPro" id="IPR016208">
    <property type="entry name" value="Ald_Oxase/xanthine_DH-like"/>
</dbReference>
<dbReference type="InterPro" id="IPR002346">
    <property type="entry name" value="Mopterin_DH_FAD-bd"/>
</dbReference>
<dbReference type="SMART" id="SM01008">
    <property type="entry name" value="Ald_Xan_dh_C"/>
    <property type="match status" value="1"/>
</dbReference>
<dbReference type="InterPro" id="IPR002888">
    <property type="entry name" value="2Fe-2S-bd"/>
</dbReference>
<dbReference type="AlphaFoldDB" id="A0A8T0HEF8"/>
<dbReference type="InterPro" id="IPR005107">
    <property type="entry name" value="CO_DH_flav_C"/>
</dbReference>
<dbReference type="SUPFAM" id="SSF47741">
    <property type="entry name" value="CO dehydrogenase ISP C-domain like"/>
    <property type="match status" value="1"/>
</dbReference>
<comment type="cofactor">
    <cofactor evidence="15">
        <name>[2Fe-2S] cluster</name>
        <dbReference type="ChEBI" id="CHEBI:190135"/>
    </cofactor>
    <text evidence="15">Binds 2 [2Fe-2S] clusters.</text>
</comment>
<dbReference type="SMART" id="SM01092">
    <property type="entry name" value="CO_deh_flav_C"/>
    <property type="match status" value="1"/>
</dbReference>
<dbReference type="Pfam" id="PF00941">
    <property type="entry name" value="FAD_binding_5"/>
    <property type="match status" value="1"/>
</dbReference>
<feature type="binding site" evidence="15">
    <location>
        <position position="874"/>
    </location>
    <ligand>
        <name>Mo-molybdopterin</name>
        <dbReference type="ChEBI" id="CHEBI:71302"/>
    </ligand>
    <ligandPart>
        <name>Mo</name>
        <dbReference type="ChEBI" id="CHEBI:28685"/>
    </ligandPart>
</feature>
<dbReference type="Pfam" id="PF03450">
    <property type="entry name" value="CO_deh_flav_C"/>
    <property type="match status" value="1"/>
</dbReference>
<dbReference type="SUPFAM" id="SSF56176">
    <property type="entry name" value="FAD-binding/transporter-associated domain-like"/>
    <property type="match status" value="1"/>
</dbReference>
<dbReference type="PROSITE" id="PS00197">
    <property type="entry name" value="2FE2S_FER_1"/>
    <property type="match status" value="1"/>
</dbReference>
<comment type="cofactor">
    <cofactor evidence="12">
        <name>[2Fe-2S] cluster</name>
        <dbReference type="ChEBI" id="CHEBI:190135"/>
    </cofactor>
</comment>
<dbReference type="InterPro" id="IPR046867">
    <property type="entry name" value="AldOxase/xan_DH_MoCoBD2"/>
</dbReference>
<keyword evidence="19" id="KW-1185">Reference proteome</keyword>
<dbReference type="SUPFAM" id="SSF56003">
    <property type="entry name" value="Molybdenum cofactor-binding domain"/>
    <property type="match status" value="1"/>
</dbReference>
<sequence length="1279" mass="137821">MPSFGRNRVEFELNGEVVAVEEPDPRVSLGEYLRSERGLSGLQLSCRQGGCGACTVLLSGLEGKDGGLDHRSVNSCLVPLCSVDGKKVTTVEGVGSVKAGLHPIQSTIVEYHGTQCGMCTPGMVMSMYGLVRGNSEPTSQQVEDQLDGNLCRCTGYRPILDGFQTLAKGGKNCGPCNQAARCTSTCAKDIEEMGACGGRPTRLVITKDGVTWVRLASLQELYAFLRSAKSKGDKVRIVKGNTASGVYKPPSANFIADISEIPDLTKVSVGESGITIGGAVPIADLMKLLEANSELSPSYEPLLNHLKRVAHHQVRNIGSVAGNLAMTHEHGDFTSDVSTILMAAGATLKLGFAHNNGAEQSVGLEDFFNMSLEGVVILEITVPIMPKTTRFLTYKVALRRVNAHALMNAGFKLEVDSKKGLIVGSPVIVYGGVKEYPQRARKTEDFLVGKSFSDRKVYSKALEVLQNELVLESSWDRTAYRSSLLGAFLYKALLSLLPEDAVPAPLRSAIAEYVRPISTGEVNFDKGDPAEYPVSLPIPKLSAGLQATGEAQFMDDIHVGGGLFATYVTSTVASAAIKTINPAKAIALRGVVTFISAATVKADGYCNFVGEYEEVFALSRVQYYGQPLGLIVADSKRVADEAAKLVDVEYTDIQKPILTFDDAIAANSFFSERGIDWKTGSTKLGFQESDVIVEGQVESGHQYHHHLETQRSLCIPGEDNSIEVFSSTQNPSMVQHCVGVGLNRPQHKVTVKVKRIGGAYGSKLNRSACHAMACAFAADKLQKPVRLVLDMATNMQGVGARSPYRCNYKVGVSKDGHIKSLELNILNNHGAHFDFENPDMSSILAFIDNTYNIPHWDINGKIARTNLPACTYMRGPVFVETVFMMETMIEHVASVLQLPADVVREANMYKAGDTTIAGQQLTQCNAKEVFSAVKESSSYESRSQKIKEFNSENKFVKRGISIVPVKFVASWAAQQFIALVNIYPDGSVGIHQSGCEMGQGLDVKVAQVASMSLGSLVDGGLDMANIRINNLTTTVANNVAESGGSVTSELAAMSVQVACDKLVKRLKVTSKMLTTLNKKPSWQELIQSGVDNGIDLQARGRIYPSAGKSGPFQYVSFGAGVTEAEVDVITGDTRILRADILLDCGKSLNPAVDIGQVQGAFIQGLGFYLSEEYRYNSDNGQLITDSTWEYKIPSSKDIPHDFRASLLPNSSNPAGFLRSKFSGEPPYGLACSALFAVRQAVAAARVQWGENKWCSMSAPATVEKVALAANVPVSFLAFS</sequence>
<dbReference type="PROSITE" id="PS51387">
    <property type="entry name" value="FAD_PCMH"/>
    <property type="match status" value="1"/>
</dbReference>
<feature type="binding site" evidence="15">
    <location>
        <position position="151"/>
    </location>
    <ligand>
        <name>[2Fe-2S] cluster</name>
        <dbReference type="ChEBI" id="CHEBI:190135"/>
        <label>2</label>
    </ligand>
</feature>
<keyword evidence="10 15" id="KW-0411">Iron-sulfur</keyword>
<dbReference type="Gene3D" id="3.30.465.10">
    <property type="match status" value="1"/>
</dbReference>
<evidence type="ECO:0000313" key="19">
    <source>
        <dbReference type="Proteomes" id="UP000822688"/>
    </source>
</evidence>
<feature type="active site" description="Proton acceptor" evidence="13">
    <location>
        <position position="1224"/>
    </location>
</feature>
<accession>A0A8T0HEF8</accession>
<dbReference type="InterPro" id="IPR036318">
    <property type="entry name" value="FAD-bd_PCMH-like_sf"/>
</dbReference>
<dbReference type="GO" id="GO:0071949">
    <property type="term" value="F:FAD binding"/>
    <property type="evidence" value="ECO:0007669"/>
    <property type="project" value="InterPro"/>
</dbReference>
<evidence type="ECO:0008006" key="20">
    <source>
        <dbReference type="Google" id="ProtNLM"/>
    </source>
</evidence>
<dbReference type="InterPro" id="IPR016169">
    <property type="entry name" value="FAD-bd_PCMH_sub2"/>
</dbReference>
<evidence type="ECO:0000256" key="13">
    <source>
        <dbReference type="PIRSR" id="PIRSR000127-1"/>
    </source>
</evidence>
<dbReference type="InterPro" id="IPR008274">
    <property type="entry name" value="AldOxase/xan_DH_MoCoBD1"/>
</dbReference>
<dbReference type="InterPro" id="IPR012675">
    <property type="entry name" value="Beta-grasp_dom_sf"/>
</dbReference>
<evidence type="ECO:0000256" key="4">
    <source>
        <dbReference type="ARBA" id="ARBA00022630"/>
    </source>
</evidence>
<dbReference type="SUPFAM" id="SSF55447">
    <property type="entry name" value="CO dehydrogenase flavoprotein C-terminal domain-like"/>
    <property type="match status" value="1"/>
</dbReference>
<feature type="domain" description="2Fe-2S ferredoxin-type" evidence="16">
    <location>
        <begin position="7"/>
        <end position="94"/>
    </location>
</feature>
<feature type="binding site" evidence="15">
    <location>
        <position position="119"/>
    </location>
    <ligand>
        <name>[2Fe-2S] cluster</name>
        <dbReference type="ChEBI" id="CHEBI:190135"/>
        <label>2</label>
    </ligand>
</feature>
<dbReference type="Gene3D" id="3.90.1170.50">
    <property type="entry name" value="Aldehyde oxidase/xanthine dehydrogenase, a/b hammerhead"/>
    <property type="match status" value="1"/>
</dbReference>
<protein>
    <recommendedName>
        <fullName evidence="20">Xanthine dehydrogenase</fullName>
    </recommendedName>
</protein>
<gene>
    <name evidence="18" type="ORF">KC19_7G134000</name>
</gene>
<dbReference type="InterPro" id="IPR001041">
    <property type="entry name" value="2Fe-2S_ferredoxin-type"/>
</dbReference>
<evidence type="ECO:0000256" key="3">
    <source>
        <dbReference type="ARBA" id="ARBA00022505"/>
    </source>
</evidence>
<dbReference type="SUPFAM" id="SSF54292">
    <property type="entry name" value="2Fe-2S ferredoxin-like"/>
    <property type="match status" value="1"/>
</dbReference>
<evidence type="ECO:0000256" key="9">
    <source>
        <dbReference type="ARBA" id="ARBA00023004"/>
    </source>
</evidence>
<dbReference type="PANTHER" id="PTHR11908">
    <property type="entry name" value="XANTHINE DEHYDROGENASE"/>
    <property type="match status" value="1"/>
</dbReference>
<keyword evidence="6 15" id="KW-0479">Metal-binding</keyword>
<proteinExistence type="inferred from homology"/>
<dbReference type="Gene3D" id="3.10.20.30">
    <property type="match status" value="1"/>
</dbReference>
<evidence type="ECO:0000256" key="11">
    <source>
        <dbReference type="ARBA" id="ARBA00023027"/>
    </source>
</evidence>
<feature type="binding site" evidence="15">
    <location>
        <position position="153"/>
    </location>
    <ligand>
        <name>[2Fe-2S] cluster</name>
        <dbReference type="ChEBI" id="CHEBI:190135"/>
        <label>2</label>
    </ligand>
</feature>
<evidence type="ECO:0000256" key="12">
    <source>
        <dbReference type="ARBA" id="ARBA00034078"/>
    </source>
</evidence>
<dbReference type="Pfam" id="PF20256">
    <property type="entry name" value="MoCoBD_2"/>
    <property type="match status" value="1"/>
</dbReference>
<evidence type="ECO:0000256" key="2">
    <source>
        <dbReference type="ARBA" id="ARBA00006849"/>
    </source>
</evidence>
<dbReference type="Gene3D" id="3.30.390.50">
    <property type="entry name" value="CO dehydrogenase flavoprotein, C-terminal domain"/>
    <property type="match status" value="1"/>
</dbReference>
<dbReference type="SUPFAM" id="SSF54665">
    <property type="entry name" value="CO dehydrogenase molybdoprotein N-domain-like"/>
    <property type="match status" value="1"/>
</dbReference>
<dbReference type="Pfam" id="PF00111">
    <property type="entry name" value="Fer2"/>
    <property type="match status" value="1"/>
</dbReference>
<dbReference type="Pfam" id="PF02738">
    <property type="entry name" value="MoCoBD_1"/>
    <property type="match status" value="1"/>
</dbReference>
<keyword evidence="3 15" id="KW-0500">Molybdenum</keyword>
<keyword evidence="8" id="KW-0560">Oxidoreductase</keyword>
<comment type="cofactor">
    <cofactor evidence="15">
        <name>Mo-molybdopterin</name>
        <dbReference type="ChEBI" id="CHEBI:71302"/>
    </cofactor>
    <text evidence="15">Binds 1 Mo-molybdopterin (Mo-MPT) cofactor per subunit.</text>
</comment>
<dbReference type="EMBL" id="CM026428">
    <property type="protein sequence ID" value="KAG0567422.1"/>
    <property type="molecule type" value="Genomic_DNA"/>
</dbReference>
<dbReference type="InterPro" id="IPR037165">
    <property type="entry name" value="AldOxase/xan_DH_Mopterin-bd_sf"/>
</dbReference>
<dbReference type="InterPro" id="IPR036683">
    <property type="entry name" value="CO_DH_flav_C_dom_sf"/>
</dbReference>
<dbReference type="Pfam" id="PF01799">
    <property type="entry name" value="Fer2_2"/>
    <property type="match status" value="1"/>
</dbReference>
<organism evidence="18 19">
    <name type="scientific">Ceratodon purpureus</name>
    <name type="common">Fire moss</name>
    <name type="synonym">Dicranum purpureum</name>
    <dbReference type="NCBI Taxonomy" id="3225"/>
    <lineage>
        <taxon>Eukaryota</taxon>
        <taxon>Viridiplantae</taxon>
        <taxon>Streptophyta</taxon>
        <taxon>Embryophyta</taxon>
        <taxon>Bryophyta</taxon>
        <taxon>Bryophytina</taxon>
        <taxon>Bryopsida</taxon>
        <taxon>Dicranidae</taxon>
        <taxon>Pseudoditrichales</taxon>
        <taxon>Ditrichaceae</taxon>
        <taxon>Ceratodon</taxon>
    </lineage>
</organism>
<evidence type="ECO:0000256" key="15">
    <source>
        <dbReference type="PIRSR" id="PIRSR000127-3"/>
    </source>
</evidence>
<dbReference type="Proteomes" id="UP000822688">
    <property type="component" value="Chromosome 7"/>
</dbReference>
<evidence type="ECO:0000256" key="1">
    <source>
        <dbReference type="ARBA" id="ARBA00001974"/>
    </source>
</evidence>
<evidence type="ECO:0000259" key="16">
    <source>
        <dbReference type="PROSITE" id="PS51085"/>
    </source>
</evidence>
<feature type="binding site" evidence="15">
    <location>
        <position position="729"/>
    </location>
    <ligand>
        <name>Mo-molybdopterin</name>
        <dbReference type="ChEBI" id="CHEBI:71302"/>
    </ligand>
    <ligandPart>
        <name>Mo</name>
        <dbReference type="ChEBI" id="CHEBI:28685"/>
    </ligandPart>
</feature>
<keyword evidence="7 14" id="KW-0274">FAD</keyword>
<feature type="binding site" evidence="15">
    <location>
        <position position="116"/>
    </location>
    <ligand>
        <name>[2Fe-2S] cluster</name>
        <dbReference type="ChEBI" id="CHEBI:190135"/>
        <label>2</label>
    </ligand>
</feature>
<dbReference type="PANTHER" id="PTHR11908:SF163">
    <property type="entry name" value="XANTHINE DEHYDROGENASE"/>
    <property type="match status" value="1"/>
</dbReference>
<feature type="domain" description="FAD-binding PCMH-type" evidence="17">
    <location>
        <begin position="205"/>
        <end position="387"/>
    </location>
</feature>
<evidence type="ECO:0000256" key="6">
    <source>
        <dbReference type="ARBA" id="ARBA00022723"/>
    </source>
</evidence>
<evidence type="ECO:0000256" key="7">
    <source>
        <dbReference type="ARBA" id="ARBA00022827"/>
    </source>
</evidence>
<dbReference type="InterPro" id="IPR006058">
    <property type="entry name" value="2Fe2S_fd_BS"/>
</dbReference>
<keyword evidence="9 15" id="KW-0408">Iron</keyword>